<accession>A0A419DDP4</accession>
<evidence type="ECO:0000313" key="2">
    <source>
        <dbReference type="Proteomes" id="UP000285655"/>
    </source>
</evidence>
<sequence>MLRKLNPTEYQEALLLKLWFQKSDECLKFREVWDIPAGGFTGYQEYNIWYQKLIADTNTYLTSDKYKEWQKKLTVKHKERYQGKITPVDVEIFAYRAHLTVPLHKFEHDVGQATIHSGKPVYWRYFIERCLLFKDFDVFPVTRPLPEPKTHWDNYTQTYDLTIENIFPDTTTKDFDDRRFTRKLKEMQKKLPGYQKSRPRLKRKLEYGLKALELDKQRPGLSDVEKTEELEGEVSSGNWGEIERKRANNLKHTRRRLKGYLGKIGRSKERS</sequence>
<comment type="caution">
    <text evidence="1">The sequence shown here is derived from an EMBL/GenBank/DDBJ whole genome shotgun (WGS) entry which is preliminary data.</text>
</comment>
<organism evidence="1 2">
    <name type="scientific">candidate division WS5 bacterium</name>
    <dbReference type="NCBI Taxonomy" id="2093353"/>
    <lineage>
        <taxon>Bacteria</taxon>
        <taxon>candidate division WS5</taxon>
    </lineage>
</organism>
<dbReference type="AlphaFoldDB" id="A0A419DDP4"/>
<reference evidence="1 2" key="1">
    <citation type="journal article" date="2017" name="ISME J.">
        <title>Energy and carbon metabolisms in a deep terrestrial subsurface fluid microbial community.</title>
        <authorList>
            <person name="Momper L."/>
            <person name="Jungbluth S.P."/>
            <person name="Lee M.D."/>
            <person name="Amend J.P."/>
        </authorList>
    </citation>
    <scope>NUCLEOTIDE SEQUENCE [LARGE SCALE GENOMIC DNA]</scope>
    <source>
        <strain evidence="1">SURF_29</strain>
    </source>
</reference>
<gene>
    <name evidence="1" type="ORF">C4544_03465</name>
</gene>
<name>A0A419DDP4_9BACT</name>
<proteinExistence type="predicted"/>
<protein>
    <submittedName>
        <fullName evidence="1">Uncharacterized protein</fullName>
    </submittedName>
</protein>
<evidence type="ECO:0000313" key="1">
    <source>
        <dbReference type="EMBL" id="RJO61202.1"/>
    </source>
</evidence>
<dbReference type="EMBL" id="QZJW01000026">
    <property type="protein sequence ID" value="RJO61202.1"/>
    <property type="molecule type" value="Genomic_DNA"/>
</dbReference>
<dbReference type="Proteomes" id="UP000285655">
    <property type="component" value="Unassembled WGS sequence"/>
</dbReference>